<dbReference type="SMR" id="A0A314KRY8"/>
<dbReference type="InterPro" id="IPR052079">
    <property type="entry name" value="E3_ligase/Copine_domain"/>
</dbReference>
<evidence type="ECO:0000256" key="1">
    <source>
        <dbReference type="SAM" id="Coils"/>
    </source>
</evidence>
<dbReference type="Gramene" id="OIT31955">
    <property type="protein sequence ID" value="OIT31955"/>
    <property type="gene ID" value="A4A49_52351"/>
</dbReference>
<reference evidence="3" key="1">
    <citation type="submission" date="2016-11" db="EMBL/GenBank/DDBJ databases">
        <title>The genome of Nicotiana attenuata.</title>
        <authorList>
            <person name="Xu S."/>
            <person name="Brockmoeller T."/>
            <person name="Gaquerel E."/>
            <person name="Navarro A."/>
            <person name="Kuhl H."/>
            <person name="Gase K."/>
            <person name="Ling Z."/>
            <person name="Zhou W."/>
            <person name="Kreitzer C."/>
            <person name="Stanke M."/>
            <person name="Tang H."/>
            <person name="Lyons E."/>
            <person name="Pandey P."/>
            <person name="Pandey S.P."/>
            <person name="Timmermann B."/>
            <person name="Baldwin I.T."/>
        </authorList>
    </citation>
    <scope>NUCLEOTIDE SEQUENCE [LARGE SCALE GENOMIC DNA]</scope>
    <source>
        <strain evidence="3">UT</strain>
    </source>
</reference>
<dbReference type="PANTHER" id="PTHR45751:SF38">
    <property type="entry name" value="E3 UBIQUITIN-PROTEIN LIGASE RGLG5-LIKE"/>
    <property type="match status" value="1"/>
</dbReference>
<dbReference type="GO" id="GO:0005634">
    <property type="term" value="C:nucleus"/>
    <property type="evidence" value="ECO:0007669"/>
    <property type="project" value="TreeGrafter"/>
</dbReference>
<dbReference type="Proteomes" id="UP000187609">
    <property type="component" value="Unassembled WGS sequence"/>
</dbReference>
<gene>
    <name evidence="3" type="primary">RGLG1_2</name>
    <name evidence="3" type="ORF">A4A49_52351</name>
</gene>
<dbReference type="PANTHER" id="PTHR45751">
    <property type="entry name" value="COPINE FAMILY PROTEIN 1"/>
    <property type="match status" value="1"/>
</dbReference>
<evidence type="ECO:0000259" key="2">
    <source>
        <dbReference type="Pfam" id="PF07002"/>
    </source>
</evidence>
<dbReference type="AlphaFoldDB" id="A0A314KRY8"/>
<dbReference type="STRING" id="49451.A0A314KRY8"/>
<dbReference type="InterPro" id="IPR036465">
    <property type="entry name" value="vWFA_dom_sf"/>
</dbReference>
<dbReference type="GO" id="GO:0016567">
    <property type="term" value="P:protein ubiquitination"/>
    <property type="evidence" value="ECO:0007669"/>
    <property type="project" value="TreeGrafter"/>
</dbReference>
<dbReference type="InterPro" id="IPR010734">
    <property type="entry name" value="Copine_C"/>
</dbReference>
<keyword evidence="1" id="KW-0175">Coiled coil</keyword>
<dbReference type="SUPFAM" id="SSF53300">
    <property type="entry name" value="vWA-like"/>
    <property type="match status" value="1"/>
</dbReference>
<dbReference type="Pfam" id="PF07002">
    <property type="entry name" value="Copine"/>
    <property type="match status" value="1"/>
</dbReference>
<feature type="coiled-coil region" evidence="1">
    <location>
        <begin position="246"/>
        <end position="323"/>
    </location>
</feature>
<organism evidence="3 4">
    <name type="scientific">Nicotiana attenuata</name>
    <name type="common">Coyote tobacco</name>
    <dbReference type="NCBI Taxonomy" id="49451"/>
    <lineage>
        <taxon>Eukaryota</taxon>
        <taxon>Viridiplantae</taxon>
        <taxon>Streptophyta</taxon>
        <taxon>Embryophyta</taxon>
        <taxon>Tracheophyta</taxon>
        <taxon>Spermatophyta</taxon>
        <taxon>Magnoliopsida</taxon>
        <taxon>eudicotyledons</taxon>
        <taxon>Gunneridae</taxon>
        <taxon>Pentapetalae</taxon>
        <taxon>asterids</taxon>
        <taxon>lamiids</taxon>
        <taxon>Solanales</taxon>
        <taxon>Solanaceae</taxon>
        <taxon>Nicotianoideae</taxon>
        <taxon>Nicotianeae</taxon>
        <taxon>Nicotiana</taxon>
    </lineage>
</organism>
<evidence type="ECO:0000313" key="3">
    <source>
        <dbReference type="EMBL" id="OIT31955.1"/>
    </source>
</evidence>
<feature type="domain" description="Copine C-terminal" evidence="2">
    <location>
        <begin position="8"/>
        <end position="125"/>
    </location>
</feature>
<keyword evidence="4" id="KW-1185">Reference proteome</keyword>
<dbReference type="GO" id="GO:0004842">
    <property type="term" value="F:ubiquitin-protein transferase activity"/>
    <property type="evidence" value="ECO:0007669"/>
    <property type="project" value="TreeGrafter"/>
</dbReference>
<accession>A0A314KRY8</accession>
<protein>
    <submittedName>
        <fullName evidence="3">E3 ubiquitin-protein ligase rglg1</fullName>
    </submittedName>
</protein>
<comment type="caution">
    <text evidence="3">The sequence shown here is derived from an EMBL/GenBank/DDBJ whole genome shotgun (WGS) entry which is preliminary data.</text>
</comment>
<name>A0A314KRY8_NICAT</name>
<evidence type="ECO:0000313" key="4">
    <source>
        <dbReference type="Proteomes" id="UP000187609"/>
    </source>
</evidence>
<dbReference type="EMBL" id="MJEQ01001162">
    <property type="protein sequence ID" value="OIT31955.1"/>
    <property type="molecule type" value="Genomic_DNA"/>
</dbReference>
<proteinExistence type="predicted"/>
<sequence>MESPENLGFSFYPDGKFCNGFEQVLSRYRQLVPQLRLLGPTSFAPIIEMAISIVERSGGQYHVLLIITDGHVGNGNITRDARNRLNPQEKRTIEAIVKASKYALSIVVVGVRDGPCDMMREFDDNIPARAFDNFLGFCLLPEYKSILEFFILRLILEAFFACKFLVFLKAGSRSLYEGLSEKFSSSPVPKILLLAGTDRLDRFCTSLSVSKPSSSAAAAENTHSSLMLKLVQIIIKGQKGNLGSSLDADERMHQKIEEMEERMQQRMQQGRVDMIIIKGQKGNLGSSLDADERMHQKIEEMEERMQQRMHEKLNEQKDAMEQNITMNVIARLQRLNPDLRLDPDTLMVQCTITCRCFLCKTSCCLTKQSTICW</sequence>